<evidence type="ECO:0000256" key="4">
    <source>
        <dbReference type="ARBA" id="ARBA00022989"/>
    </source>
</evidence>
<sequence>MGQPKVSGDPRRPAEVHRYVPAPISEPSGDLYMLGAFLFGAIALFFKSKLAAWLALIVCLSCTANSKVGQADTKGLVTAFSFCLMSMLMTYIPVPQREPPVSTPASNPG</sequence>
<evidence type="ECO:0000256" key="5">
    <source>
        <dbReference type="ARBA" id="ARBA00023136"/>
    </source>
</evidence>
<protein>
    <recommendedName>
        <fullName evidence="9">Protein Asterix</fullName>
    </recommendedName>
</protein>
<organism evidence="7 8">
    <name type="scientific">Symbiochloris irregularis</name>
    <dbReference type="NCBI Taxonomy" id="706552"/>
    <lineage>
        <taxon>Eukaryota</taxon>
        <taxon>Viridiplantae</taxon>
        <taxon>Chlorophyta</taxon>
        <taxon>core chlorophytes</taxon>
        <taxon>Trebouxiophyceae</taxon>
        <taxon>Trebouxiales</taxon>
        <taxon>Trebouxiaceae</taxon>
        <taxon>Symbiochloris</taxon>
    </lineage>
</organism>
<evidence type="ECO:0008006" key="9">
    <source>
        <dbReference type="Google" id="ProtNLM"/>
    </source>
</evidence>
<comment type="subcellular location">
    <subcellularLocation>
        <location evidence="1">Membrane</location>
    </subcellularLocation>
</comment>
<feature type="transmembrane region" description="Helical" evidence="6">
    <location>
        <begin position="31"/>
        <end position="64"/>
    </location>
</feature>
<dbReference type="InterPro" id="IPR005351">
    <property type="entry name" value="ASTER"/>
</dbReference>
<name>A0AAW1P0A8_9CHLO</name>
<comment type="similarity">
    <text evidence="2">Belongs to the Asterix family.</text>
</comment>
<keyword evidence="5 6" id="KW-0472">Membrane</keyword>
<dbReference type="PANTHER" id="PTHR13193:SF0">
    <property type="entry name" value="PAT COMPLEX SUBUNIT ASTERIX"/>
    <property type="match status" value="1"/>
</dbReference>
<dbReference type="Proteomes" id="UP001465755">
    <property type="component" value="Unassembled WGS sequence"/>
</dbReference>
<reference evidence="7 8" key="1">
    <citation type="journal article" date="2024" name="Nat. Commun.">
        <title>Phylogenomics reveals the evolutionary origins of lichenization in chlorophyte algae.</title>
        <authorList>
            <person name="Puginier C."/>
            <person name="Libourel C."/>
            <person name="Otte J."/>
            <person name="Skaloud P."/>
            <person name="Haon M."/>
            <person name="Grisel S."/>
            <person name="Petersen M."/>
            <person name="Berrin J.G."/>
            <person name="Delaux P.M."/>
            <person name="Dal Grande F."/>
            <person name="Keller J."/>
        </authorList>
    </citation>
    <scope>NUCLEOTIDE SEQUENCE [LARGE SCALE GENOMIC DNA]</scope>
    <source>
        <strain evidence="7 8">SAG 2036</strain>
    </source>
</reference>
<keyword evidence="4 6" id="KW-1133">Transmembrane helix</keyword>
<dbReference type="GO" id="GO:0044183">
    <property type="term" value="F:protein folding chaperone"/>
    <property type="evidence" value="ECO:0007669"/>
    <property type="project" value="InterPro"/>
</dbReference>
<evidence type="ECO:0000256" key="2">
    <source>
        <dbReference type="ARBA" id="ARBA00009066"/>
    </source>
</evidence>
<evidence type="ECO:0000256" key="3">
    <source>
        <dbReference type="ARBA" id="ARBA00022692"/>
    </source>
</evidence>
<proteinExistence type="inferred from homology"/>
<keyword evidence="8" id="KW-1185">Reference proteome</keyword>
<dbReference type="Pfam" id="PF03669">
    <property type="entry name" value="ASTER"/>
    <property type="match status" value="1"/>
</dbReference>
<dbReference type="EMBL" id="JALJOQ010000075">
    <property type="protein sequence ID" value="KAK9801878.1"/>
    <property type="molecule type" value="Genomic_DNA"/>
</dbReference>
<accession>A0AAW1P0A8</accession>
<evidence type="ECO:0000256" key="1">
    <source>
        <dbReference type="ARBA" id="ARBA00004370"/>
    </source>
</evidence>
<comment type="caution">
    <text evidence="7">The sequence shown here is derived from an EMBL/GenBank/DDBJ whole genome shotgun (WGS) entry which is preliminary data.</text>
</comment>
<evidence type="ECO:0000256" key="6">
    <source>
        <dbReference type="SAM" id="Phobius"/>
    </source>
</evidence>
<gene>
    <name evidence="7" type="ORF">WJX73_006136</name>
</gene>
<evidence type="ECO:0000313" key="7">
    <source>
        <dbReference type="EMBL" id="KAK9801878.1"/>
    </source>
</evidence>
<dbReference type="GO" id="GO:0045048">
    <property type="term" value="P:protein insertion into ER membrane"/>
    <property type="evidence" value="ECO:0007669"/>
    <property type="project" value="InterPro"/>
</dbReference>
<keyword evidence="3 6" id="KW-0812">Transmembrane</keyword>
<dbReference type="GO" id="GO:0005789">
    <property type="term" value="C:endoplasmic reticulum membrane"/>
    <property type="evidence" value="ECO:0007669"/>
    <property type="project" value="InterPro"/>
</dbReference>
<dbReference type="PANTHER" id="PTHR13193">
    <property type="entry name" value="CGI-140"/>
    <property type="match status" value="1"/>
</dbReference>
<feature type="transmembrane region" description="Helical" evidence="6">
    <location>
        <begin position="76"/>
        <end position="94"/>
    </location>
</feature>
<dbReference type="AlphaFoldDB" id="A0AAW1P0A8"/>
<evidence type="ECO:0000313" key="8">
    <source>
        <dbReference type="Proteomes" id="UP001465755"/>
    </source>
</evidence>